<organism evidence="1 2">
    <name type="scientific">Aspergillus cavernicola</name>
    <dbReference type="NCBI Taxonomy" id="176166"/>
    <lineage>
        <taxon>Eukaryota</taxon>
        <taxon>Fungi</taxon>
        <taxon>Dikarya</taxon>
        <taxon>Ascomycota</taxon>
        <taxon>Pezizomycotina</taxon>
        <taxon>Eurotiomycetes</taxon>
        <taxon>Eurotiomycetidae</taxon>
        <taxon>Eurotiales</taxon>
        <taxon>Aspergillaceae</taxon>
        <taxon>Aspergillus</taxon>
        <taxon>Aspergillus subgen. Nidulantes</taxon>
    </lineage>
</organism>
<protein>
    <submittedName>
        <fullName evidence="1">Uncharacterized protein</fullName>
    </submittedName>
</protein>
<evidence type="ECO:0000313" key="2">
    <source>
        <dbReference type="Proteomes" id="UP001610335"/>
    </source>
</evidence>
<gene>
    <name evidence="1" type="ORF">BDW59DRAFT_157987</name>
</gene>
<proteinExistence type="predicted"/>
<keyword evidence="2" id="KW-1185">Reference proteome</keyword>
<name>A0ABR4IUX1_9EURO</name>
<accession>A0ABR4IUX1</accession>
<evidence type="ECO:0000313" key="1">
    <source>
        <dbReference type="EMBL" id="KAL2831560.1"/>
    </source>
</evidence>
<reference evidence="1 2" key="1">
    <citation type="submission" date="2024-07" db="EMBL/GenBank/DDBJ databases">
        <title>Section-level genome sequencing and comparative genomics of Aspergillus sections Usti and Cavernicolus.</title>
        <authorList>
            <consortium name="Lawrence Berkeley National Laboratory"/>
            <person name="Nybo J.L."/>
            <person name="Vesth T.C."/>
            <person name="Theobald S."/>
            <person name="Frisvad J.C."/>
            <person name="Larsen T.O."/>
            <person name="Kjaerboelling I."/>
            <person name="Rothschild-Mancinelli K."/>
            <person name="Lyhne E.K."/>
            <person name="Kogle M.E."/>
            <person name="Barry K."/>
            <person name="Clum A."/>
            <person name="Na H."/>
            <person name="Ledsgaard L."/>
            <person name="Lin J."/>
            <person name="Lipzen A."/>
            <person name="Kuo A."/>
            <person name="Riley R."/>
            <person name="Mondo S."/>
            <person name="LaButti K."/>
            <person name="Haridas S."/>
            <person name="Pangalinan J."/>
            <person name="Salamov A.A."/>
            <person name="Simmons B.A."/>
            <person name="Magnuson J.K."/>
            <person name="Chen J."/>
            <person name="Drula E."/>
            <person name="Henrissat B."/>
            <person name="Wiebenga A."/>
            <person name="Lubbers R.J."/>
            <person name="Gomes A.C."/>
            <person name="Makela M.R."/>
            <person name="Stajich J."/>
            <person name="Grigoriev I.V."/>
            <person name="Mortensen U.H."/>
            <person name="De vries R.P."/>
            <person name="Baker S.E."/>
            <person name="Andersen M.R."/>
        </authorList>
    </citation>
    <scope>NUCLEOTIDE SEQUENCE [LARGE SCALE GENOMIC DNA]</scope>
    <source>
        <strain evidence="1 2">CBS 600.67</strain>
    </source>
</reference>
<dbReference type="Proteomes" id="UP001610335">
    <property type="component" value="Unassembled WGS sequence"/>
</dbReference>
<comment type="caution">
    <text evidence="1">The sequence shown here is derived from an EMBL/GenBank/DDBJ whole genome shotgun (WGS) entry which is preliminary data.</text>
</comment>
<dbReference type="EMBL" id="JBFXLS010000009">
    <property type="protein sequence ID" value="KAL2831560.1"/>
    <property type="molecule type" value="Genomic_DNA"/>
</dbReference>
<sequence length="198" mass="21396">MAQLILGFMIQDLANTGIMDADATSAASSRHEGTDPVSDLEVMRFLGPNTRDDPHTIKAYDFLLHLAHRHYDVAGPWLRFPRETVQETRCADAKAQLTTGLDEGLQFRGQVGGWHGDVVVFCGLVGYTGGEEVAVGDSLFDIQRRLLCREVGGAGENLCHGLHRGGAPGGLRGIKVEGRCSAWRSCLLAGECVGGRYE</sequence>